<dbReference type="FunFam" id="3.20.20.70:FF:000210">
    <property type="entry name" value="2-nitropropane dioxygenase"/>
    <property type="match status" value="1"/>
</dbReference>
<dbReference type="CDD" id="cd04730">
    <property type="entry name" value="NPD_like"/>
    <property type="match status" value="1"/>
</dbReference>
<keyword evidence="7" id="KW-1185">Reference proteome</keyword>
<dbReference type="PANTHER" id="PTHR42747">
    <property type="entry name" value="NITRONATE MONOOXYGENASE-RELATED"/>
    <property type="match status" value="1"/>
</dbReference>
<keyword evidence="3" id="KW-0288">FMN</keyword>
<dbReference type="SUPFAM" id="SSF51412">
    <property type="entry name" value="Inosine monophosphate dehydrogenase (IMPDH)"/>
    <property type="match status" value="1"/>
</dbReference>
<evidence type="ECO:0000256" key="4">
    <source>
        <dbReference type="ARBA" id="ARBA00023002"/>
    </source>
</evidence>
<evidence type="ECO:0000256" key="2">
    <source>
        <dbReference type="ARBA" id="ARBA00022630"/>
    </source>
</evidence>
<keyword evidence="5 6" id="KW-0503">Monooxygenase</keyword>
<dbReference type="GO" id="GO:0018580">
    <property type="term" value="F:nitronate monooxygenase activity"/>
    <property type="evidence" value="ECO:0007669"/>
    <property type="project" value="UniProtKB-EC"/>
</dbReference>
<comment type="caution">
    <text evidence="6">The sequence shown here is derived from an EMBL/GenBank/DDBJ whole genome shotgun (WGS) entry which is preliminary data.</text>
</comment>
<dbReference type="Pfam" id="PF03060">
    <property type="entry name" value="NMO"/>
    <property type="match status" value="1"/>
</dbReference>
<evidence type="ECO:0000313" key="6">
    <source>
        <dbReference type="EMBL" id="MBB6095409.1"/>
    </source>
</evidence>
<evidence type="ECO:0000256" key="5">
    <source>
        <dbReference type="ARBA" id="ARBA00023033"/>
    </source>
</evidence>
<dbReference type="InterPro" id="IPR013785">
    <property type="entry name" value="Aldolase_TIM"/>
</dbReference>
<organism evidence="6 7">
    <name type="scientific">Povalibacter uvarum</name>
    <dbReference type="NCBI Taxonomy" id="732238"/>
    <lineage>
        <taxon>Bacteria</taxon>
        <taxon>Pseudomonadati</taxon>
        <taxon>Pseudomonadota</taxon>
        <taxon>Gammaproteobacteria</taxon>
        <taxon>Steroidobacterales</taxon>
        <taxon>Steroidobacteraceae</taxon>
        <taxon>Povalibacter</taxon>
    </lineage>
</organism>
<comment type="similarity">
    <text evidence="1">Belongs to the nitronate monooxygenase family. NMO class I subfamily.</text>
</comment>
<accession>A0A841HSX6</accession>
<evidence type="ECO:0000256" key="1">
    <source>
        <dbReference type="ARBA" id="ARBA00009881"/>
    </source>
</evidence>
<sequence>MPIPAALRSQLRLPVIGSPLFIVSSAQLVIAQCKAGIVGSFPALNARPEPVLEQWLVQIRNELDAYQREHPERRVAPFAVNQIVHSSNNRLAHDIAVCREHRVPIQITSLRAPDEVVEAAHSYGGLVFHDVTNVKHAKRALQAGVDGLILVCSGAGGHAGSLSPFALLTAVREFYDGTIILSGAISTGAGILAAQALGADLAYMGTRFIASQEANATDGYKQAIIDSGAEDIVYTNLFTGVHGNYLRSSIVAAGLDPDALPEADKSKMNFGSGGDQKAKAWRDIWGSGQSVAGIHDAPPVGTIVDRLEAEYQRAREQLGVDAAGWAAAR</sequence>
<reference evidence="6 7" key="1">
    <citation type="submission" date="2020-08" db="EMBL/GenBank/DDBJ databases">
        <title>Genomic Encyclopedia of Type Strains, Phase IV (KMG-IV): sequencing the most valuable type-strain genomes for metagenomic binning, comparative biology and taxonomic classification.</title>
        <authorList>
            <person name="Goeker M."/>
        </authorList>
    </citation>
    <scope>NUCLEOTIDE SEQUENCE [LARGE SCALE GENOMIC DNA]</scope>
    <source>
        <strain evidence="6 7">DSM 26723</strain>
    </source>
</reference>
<keyword evidence="2" id="KW-0285">Flavoprotein</keyword>
<evidence type="ECO:0000313" key="7">
    <source>
        <dbReference type="Proteomes" id="UP000588068"/>
    </source>
</evidence>
<dbReference type="Proteomes" id="UP000588068">
    <property type="component" value="Unassembled WGS sequence"/>
</dbReference>
<name>A0A841HSX6_9GAMM</name>
<dbReference type="InterPro" id="IPR004136">
    <property type="entry name" value="NMO"/>
</dbReference>
<evidence type="ECO:0000256" key="3">
    <source>
        <dbReference type="ARBA" id="ARBA00022643"/>
    </source>
</evidence>
<dbReference type="EC" id="1.13.12.16" evidence="6"/>
<dbReference type="PANTHER" id="PTHR42747:SF4">
    <property type="entry name" value="BLR1330 PROTEIN"/>
    <property type="match status" value="1"/>
</dbReference>
<proteinExistence type="inferred from homology"/>
<dbReference type="RefSeq" id="WP_184334785.1">
    <property type="nucleotide sequence ID" value="NZ_JACHHZ010000005.1"/>
</dbReference>
<dbReference type="AlphaFoldDB" id="A0A841HSX6"/>
<dbReference type="EMBL" id="JACHHZ010000005">
    <property type="protein sequence ID" value="MBB6095409.1"/>
    <property type="molecule type" value="Genomic_DNA"/>
</dbReference>
<protein>
    <submittedName>
        <fullName evidence="6">Nitronate monooxygenase</fullName>
        <ecNumber evidence="6">1.13.12.16</ecNumber>
    </submittedName>
</protein>
<dbReference type="Gene3D" id="3.20.20.70">
    <property type="entry name" value="Aldolase class I"/>
    <property type="match status" value="1"/>
</dbReference>
<gene>
    <name evidence="6" type="ORF">HNQ60_004299</name>
</gene>
<keyword evidence="4 6" id="KW-0560">Oxidoreductase</keyword>